<keyword evidence="8" id="KW-0223">Dioxygenase</keyword>
<evidence type="ECO:0000313" key="9">
    <source>
        <dbReference type="Proteomes" id="UP000198802"/>
    </source>
</evidence>
<dbReference type="GO" id="GO:0005506">
    <property type="term" value="F:iron ion binding"/>
    <property type="evidence" value="ECO:0007669"/>
    <property type="project" value="InterPro"/>
</dbReference>
<gene>
    <name evidence="8" type="ORF">Ga0074812_103140</name>
</gene>
<evidence type="ECO:0000313" key="8">
    <source>
        <dbReference type="EMBL" id="CUU54650.1"/>
    </source>
</evidence>
<evidence type="ECO:0000256" key="6">
    <source>
        <dbReference type="ARBA" id="ARBA00023014"/>
    </source>
</evidence>
<dbReference type="InterPro" id="IPR001663">
    <property type="entry name" value="Rng_hydr_dOase-A"/>
</dbReference>
<evidence type="ECO:0000256" key="2">
    <source>
        <dbReference type="ARBA" id="ARBA00022714"/>
    </source>
</evidence>
<dbReference type="GO" id="GO:0016705">
    <property type="term" value="F:oxidoreductase activity, acting on paired donors, with incorporation or reduction of molecular oxygen"/>
    <property type="evidence" value="ECO:0007669"/>
    <property type="project" value="UniProtKB-ARBA"/>
</dbReference>
<dbReference type="PANTHER" id="PTHR43756">
    <property type="entry name" value="CHOLINE MONOOXYGENASE, CHLOROPLASTIC"/>
    <property type="match status" value="1"/>
</dbReference>
<keyword evidence="6" id="KW-0411">Iron-sulfur</keyword>
<dbReference type="CDD" id="cd03469">
    <property type="entry name" value="Rieske_RO_Alpha_N"/>
    <property type="match status" value="1"/>
</dbReference>
<keyword evidence="5" id="KW-0408">Iron</keyword>
<dbReference type="GO" id="GO:0051213">
    <property type="term" value="F:dioxygenase activity"/>
    <property type="evidence" value="ECO:0007669"/>
    <property type="project" value="UniProtKB-KW"/>
</dbReference>
<dbReference type="InterPro" id="IPR036922">
    <property type="entry name" value="Rieske_2Fe-2S_sf"/>
</dbReference>
<dbReference type="EMBL" id="FAOZ01000003">
    <property type="protein sequence ID" value="CUU54650.1"/>
    <property type="molecule type" value="Genomic_DNA"/>
</dbReference>
<dbReference type="SUPFAM" id="SSF50022">
    <property type="entry name" value="ISP domain"/>
    <property type="match status" value="1"/>
</dbReference>
<dbReference type="GO" id="GO:0051537">
    <property type="term" value="F:2 iron, 2 sulfur cluster binding"/>
    <property type="evidence" value="ECO:0007669"/>
    <property type="project" value="UniProtKB-KW"/>
</dbReference>
<dbReference type="SUPFAM" id="SSF55961">
    <property type="entry name" value="Bet v1-like"/>
    <property type="match status" value="1"/>
</dbReference>
<keyword evidence="3" id="KW-0479">Metal-binding</keyword>
<organism evidence="8 9">
    <name type="scientific">Parafrankia irregularis</name>
    <dbReference type="NCBI Taxonomy" id="795642"/>
    <lineage>
        <taxon>Bacteria</taxon>
        <taxon>Bacillati</taxon>
        <taxon>Actinomycetota</taxon>
        <taxon>Actinomycetes</taxon>
        <taxon>Frankiales</taxon>
        <taxon>Frankiaceae</taxon>
        <taxon>Parafrankia</taxon>
    </lineage>
</organism>
<dbReference type="Gene3D" id="2.102.10.10">
    <property type="entry name" value="Rieske [2Fe-2S] iron-sulphur domain"/>
    <property type="match status" value="1"/>
</dbReference>
<dbReference type="Proteomes" id="UP000198802">
    <property type="component" value="Unassembled WGS sequence"/>
</dbReference>
<dbReference type="Pfam" id="PF00848">
    <property type="entry name" value="Ring_hydroxyl_A"/>
    <property type="match status" value="1"/>
</dbReference>
<sequence length="400" mass="45523">MNVVTPQVSEILSEIRASTGDFRTARTMPPEVYTSEEFFRFEWESVFAREWLCLGHVSQIPEIGDYFAINVGPEPLIVTRAEDGEVRVLSAICQHRGYPIIEAGETGNAKRLRCPYHFWSYELDGRLATAPEMTRTCPLAELKDETALPALKVELFGGFIFATMNPEQPPLGPTLDKLAPEMEAFDTVNLRAVKTVDYPNQPWNWKGMHENALEPYHTLFVHAGYHDVAPAQNATFMEWDDNDGQVMHPTAFRKMDAAFTPSGQPILPIIAGLDETRRSRVMFASIPPVVFFAFSPDQVFVFLVLPESAESMTLRVTWLFPESSIKEPTFEWALDVQNTINGVINEQDFVTNRRMQLGQRSRYAKRGRYSHLESTLPQFNSWLVKRYEAYLEQAGERSAV</sequence>
<dbReference type="Gene3D" id="3.90.380.10">
    <property type="entry name" value="Naphthalene 1,2-dioxygenase Alpha Subunit, Chain A, domain 1"/>
    <property type="match status" value="1"/>
</dbReference>
<feature type="domain" description="Rieske" evidence="7">
    <location>
        <begin position="51"/>
        <end position="162"/>
    </location>
</feature>
<proteinExistence type="predicted"/>
<evidence type="ECO:0000256" key="3">
    <source>
        <dbReference type="ARBA" id="ARBA00022723"/>
    </source>
</evidence>
<dbReference type="RefSeq" id="WP_091272360.1">
    <property type="nucleotide sequence ID" value="NZ_FAOZ01000003.1"/>
</dbReference>
<dbReference type="PROSITE" id="PS51296">
    <property type="entry name" value="RIESKE"/>
    <property type="match status" value="1"/>
</dbReference>
<keyword evidence="4" id="KW-0560">Oxidoreductase</keyword>
<keyword evidence="2" id="KW-0001">2Fe-2S</keyword>
<dbReference type="PRINTS" id="PR00090">
    <property type="entry name" value="RNGDIOXGNASE"/>
</dbReference>
<reference evidence="9" key="1">
    <citation type="submission" date="2015-11" db="EMBL/GenBank/DDBJ databases">
        <authorList>
            <person name="Varghese N."/>
        </authorList>
    </citation>
    <scope>NUCLEOTIDE SEQUENCE [LARGE SCALE GENOMIC DNA]</scope>
    <source>
        <strain evidence="9">DSM 45899</strain>
    </source>
</reference>
<evidence type="ECO:0000256" key="1">
    <source>
        <dbReference type="ARBA" id="ARBA00001962"/>
    </source>
</evidence>
<dbReference type="PANTHER" id="PTHR43756:SF5">
    <property type="entry name" value="CHOLINE MONOOXYGENASE, CHLOROPLASTIC"/>
    <property type="match status" value="1"/>
</dbReference>
<evidence type="ECO:0000259" key="7">
    <source>
        <dbReference type="PROSITE" id="PS51296"/>
    </source>
</evidence>
<keyword evidence="9" id="KW-1185">Reference proteome</keyword>
<dbReference type="GO" id="GO:0004497">
    <property type="term" value="F:monooxygenase activity"/>
    <property type="evidence" value="ECO:0007669"/>
    <property type="project" value="UniProtKB-ARBA"/>
</dbReference>
<evidence type="ECO:0000256" key="4">
    <source>
        <dbReference type="ARBA" id="ARBA00023002"/>
    </source>
</evidence>
<dbReference type="AlphaFoldDB" id="A0A0S4QJE3"/>
<dbReference type="InterPro" id="IPR017941">
    <property type="entry name" value="Rieske_2Fe-2S"/>
</dbReference>
<comment type="cofactor">
    <cofactor evidence="1">
        <name>Fe cation</name>
        <dbReference type="ChEBI" id="CHEBI:24875"/>
    </cofactor>
</comment>
<evidence type="ECO:0000256" key="5">
    <source>
        <dbReference type="ARBA" id="ARBA00023004"/>
    </source>
</evidence>
<name>A0A0S4QJE3_9ACTN</name>
<accession>A0A0S4QJE3</accession>
<protein>
    <submittedName>
        <fullName evidence="8">Phenylpropionate dioxygenase, large terminal subunit</fullName>
    </submittedName>
</protein>
<dbReference type="InterPro" id="IPR015879">
    <property type="entry name" value="Ring_hydroxy_dOase_asu_C_dom"/>
</dbReference>
<dbReference type="Pfam" id="PF00355">
    <property type="entry name" value="Rieske"/>
    <property type="match status" value="1"/>
</dbReference>